<dbReference type="Proteomes" id="UP001295462">
    <property type="component" value="Unassembled WGS sequence"/>
</dbReference>
<protein>
    <submittedName>
        <fullName evidence="1">Uncharacterized protein</fullName>
    </submittedName>
</protein>
<dbReference type="AlphaFoldDB" id="A0AAU9QI87"/>
<accession>A0AAU9QI87</accession>
<dbReference type="EMBL" id="CAKMUD010000024">
    <property type="protein sequence ID" value="CAH1573778.1"/>
    <property type="molecule type" value="Genomic_DNA"/>
</dbReference>
<gene>
    <name evidence="1" type="ORF">THF1A12_120148</name>
</gene>
<name>A0AAU9QI87_9VIBR</name>
<organism evidence="1 2">
    <name type="scientific">Vibrio jasicida</name>
    <dbReference type="NCBI Taxonomy" id="766224"/>
    <lineage>
        <taxon>Bacteria</taxon>
        <taxon>Pseudomonadati</taxon>
        <taxon>Pseudomonadota</taxon>
        <taxon>Gammaproteobacteria</taxon>
        <taxon>Vibrionales</taxon>
        <taxon>Vibrionaceae</taxon>
        <taxon>Vibrio</taxon>
    </lineage>
</organism>
<proteinExistence type="predicted"/>
<comment type="caution">
    <text evidence="1">The sequence shown here is derived from an EMBL/GenBank/DDBJ whole genome shotgun (WGS) entry which is preliminary data.</text>
</comment>
<evidence type="ECO:0000313" key="2">
    <source>
        <dbReference type="Proteomes" id="UP001295462"/>
    </source>
</evidence>
<reference evidence="1" key="1">
    <citation type="submission" date="2022-01" db="EMBL/GenBank/DDBJ databases">
        <authorList>
            <person name="Lagorce A."/>
        </authorList>
    </citation>
    <scope>NUCLEOTIDE SEQUENCE</scope>
    <source>
        <strain evidence="1">Th15_F1_A12</strain>
    </source>
</reference>
<sequence length="39" mass="4420">MQNITLADIAIEFIPVIKLQSEVKVAWRLNDYSALSICI</sequence>
<evidence type="ECO:0000313" key="1">
    <source>
        <dbReference type="EMBL" id="CAH1573778.1"/>
    </source>
</evidence>